<accession>Q9HK82</accession>
<evidence type="ECO:0000256" key="1">
    <source>
        <dbReference type="SAM" id="Phobius"/>
    </source>
</evidence>
<dbReference type="HOGENOM" id="CLU_1154394_0_0_2"/>
<evidence type="ECO:0000313" key="2">
    <source>
        <dbReference type="EMBL" id="CAC11857.1"/>
    </source>
</evidence>
<protein>
    <recommendedName>
        <fullName evidence="4">Class I SAM-dependent methyltransferase</fullName>
    </recommendedName>
</protein>
<dbReference type="PaxDb" id="273075-Ta0719"/>
<organism evidence="2 3">
    <name type="scientific">Thermoplasma acidophilum (strain ATCC 25905 / DSM 1728 / JCM 9062 / NBRC 15155 / AMRC-C165)</name>
    <dbReference type="NCBI Taxonomy" id="273075"/>
    <lineage>
        <taxon>Archaea</taxon>
        <taxon>Methanobacteriati</taxon>
        <taxon>Thermoplasmatota</taxon>
        <taxon>Thermoplasmata</taxon>
        <taxon>Thermoplasmatales</taxon>
        <taxon>Thermoplasmataceae</taxon>
        <taxon>Thermoplasma</taxon>
    </lineage>
</organism>
<keyword evidence="3" id="KW-1185">Reference proteome</keyword>
<dbReference type="InterPro" id="IPR029063">
    <property type="entry name" value="SAM-dependent_MTases_sf"/>
</dbReference>
<dbReference type="Gene3D" id="3.40.50.150">
    <property type="entry name" value="Vaccinia Virus protein VP39"/>
    <property type="match status" value="1"/>
</dbReference>
<dbReference type="InterPro" id="IPR008884">
    <property type="entry name" value="TylF_MeTrfase"/>
</dbReference>
<dbReference type="Pfam" id="PF05711">
    <property type="entry name" value="TylF"/>
    <property type="match status" value="1"/>
</dbReference>
<dbReference type="EMBL" id="AL445065">
    <property type="protein sequence ID" value="CAC11857.1"/>
    <property type="molecule type" value="Genomic_DNA"/>
</dbReference>
<gene>
    <name evidence="2" type="ordered locus">Ta0719</name>
</gene>
<dbReference type="Proteomes" id="UP000001024">
    <property type="component" value="Chromosome"/>
</dbReference>
<dbReference type="eggNOG" id="arCOG03850">
    <property type="taxonomic scope" value="Archaea"/>
</dbReference>
<keyword evidence="1" id="KW-1133">Transmembrane helix</keyword>
<dbReference type="RefSeq" id="WP_010901137.1">
    <property type="nucleotide sequence ID" value="NC_002578.1"/>
</dbReference>
<evidence type="ECO:0000313" key="3">
    <source>
        <dbReference type="Proteomes" id="UP000001024"/>
    </source>
</evidence>
<dbReference type="EnsemblBacteria" id="CAC11857">
    <property type="protein sequence ID" value="CAC11857"/>
    <property type="gene ID" value="CAC11857"/>
</dbReference>
<dbReference type="PANTHER" id="PTHR40036">
    <property type="entry name" value="MACROCIN O-METHYLTRANSFERASE"/>
    <property type="match status" value="1"/>
</dbReference>
<keyword evidence="1" id="KW-0812">Transmembrane</keyword>
<dbReference type="KEGG" id="tac:Ta0719"/>
<feature type="transmembrane region" description="Helical" evidence="1">
    <location>
        <begin position="7"/>
        <end position="28"/>
    </location>
</feature>
<evidence type="ECO:0008006" key="4">
    <source>
        <dbReference type="Google" id="ProtNLM"/>
    </source>
</evidence>
<keyword evidence="1" id="KW-0472">Membrane</keyword>
<dbReference type="SUPFAM" id="SSF53335">
    <property type="entry name" value="S-adenosyl-L-methionine-dependent methyltransferases"/>
    <property type="match status" value="1"/>
</dbReference>
<dbReference type="AlphaFoldDB" id="Q9HK82"/>
<reference evidence="2 3" key="1">
    <citation type="journal article" date="2000" name="Nature">
        <title>The genome sequence of the thermoacidophilic scavenger Thermoplasma acidophilum.</title>
        <authorList>
            <person name="Ruepp A."/>
            <person name="Graml W."/>
            <person name="Santos-Martinez M.L."/>
            <person name="Koretke K.K."/>
            <person name="Volker C."/>
            <person name="Mewes H.W."/>
            <person name="Frishman D."/>
            <person name="Stocker S."/>
            <person name="Lupas A.N."/>
            <person name="Baumeister W."/>
        </authorList>
    </citation>
    <scope>NUCLEOTIDE SEQUENCE [LARGE SCALE GENOMIC DNA]</scope>
    <source>
        <strain evidence="3">ATCC 25905 / DSM 1728 / JCM 9062 / NBRC 15155 / AMRC-C165</strain>
    </source>
</reference>
<dbReference type="PANTHER" id="PTHR40036:SF1">
    <property type="entry name" value="MACROCIN O-METHYLTRANSFERASE"/>
    <property type="match status" value="1"/>
</dbReference>
<name>Q9HK82_THEAC</name>
<dbReference type="InParanoid" id="Q9HK82"/>
<proteinExistence type="predicted"/>
<sequence length="240" mass="28625">MNNIRKIFPMIYGLLNYGLYYSFSYYAMELIFSEHYKKWNFVPFNYYEFGTGEGNSLKAFLKALKQISKQFNVNLDKFNIFLFDSFEGLPEYNDPRNENPAWRKEQFKGTVEQIKSIIKKILPEIVSNVKFIKGYYEDTLTAELRNSLIDYPPSIVNIDVDYYQSAKTVLEWIYNLAQDGTIFYFDDIWEYLGNLSKGEYRAIDEFNKKHLKDGFQLYQFYNFGIPNFTGKIFTFNRIDE</sequence>